<gene>
    <name evidence="2" type="ORF">D3791_06135</name>
</gene>
<evidence type="ECO:0000313" key="3">
    <source>
        <dbReference type="Proteomes" id="UP000502331"/>
    </source>
</evidence>
<dbReference type="Proteomes" id="UP000502331">
    <property type="component" value="Chromosome"/>
</dbReference>
<reference evidence="2 3" key="1">
    <citation type="submission" date="2018-09" db="EMBL/GenBank/DDBJ databases">
        <title>Glutamicibacter mishrai S5-52T (LMG 29155T = KCTC 39846T).</title>
        <authorList>
            <person name="Das S.K."/>
        </authorList>
    </citation>
    <scope>NUCLEOTIDE SEQUENCE [LARGE SCALE GENOMIC DNA]</scope>
    <source>
        <strain evidence="2 3">S5-52</strain>
    </source>
</reference>
<dbReference type="NCBIfam" id="TIGR04088">
    <property type="entry name" value="cognate_SipW"/>
    <property type="match status" value="1"/>
</dbReference>
<dbReference type="AlphaFoldDB" id="A0A6H0SJL9"/>
<keyword evidence="1" id="KW-0472">Membrane</keyword>
<accession>A0A6H0SJL9</accession>
<keyword evidence="1" id="KW-0812">Transmembrane</keyword>
<keyword evidence="3" id="KW-1185">Reference proteome</keyword>
<dbReference type="NCBIfam" id="TIGR04089">
    <property type="entry name" value="exp_by_SipW_III"/>
    <property type="match status" value="1"/>
</dbReference>
<protein>
    <submittedName>
        <fullName evidence="2">Alternate-type signal peptide domain-containing protein</fullName>
    </submittedName>
</protein>
<organism evidence="2 3">
    <name type="scientific">Glutamicibacter mishrai</name>
    <dbReference type="NCBI Taxonomy" id="1775880"/>
    <lineage>
        <taxon>Bacteria</taxon>
        <taxon>Bacillati</taxon>
        <taxon>Actinomycetota</taxon>
        <taxon>Actinomycetes</taxon>
        <taxon>Micrococcales</taxon>
        <taxon>Micrococcaceae</taxon>
        <taxon>Glutamicibacter</taxon>
    </lineage>
</organism>
<evidence type="ECO:0000313" key="2">
    <source>
        <dbReference type="EMBL" id="QIV86751.1"/>
    </source>
</evidence>
<dbReference type="InterPro" id="IPR023833">
    <property type="entry name" value="Signal_pept_SipW-depend-type"/>
</dbReference>
<proteinExistence type="predicted"/>
<sequence>MCHWRHTDFEETDFMKKVTKATIAAVAAGALLLGGAGTVARWQAQQSIDAGSVETGHLNLTTGEPGSWQDISNPAAPVPFNPATDQLVPGDVVAFSQTATIDAEGKNIAGSLSVDQLETALGALEGYVTVALKVDASAPGITEEADGTLTFAEPGKYSVPFLITVTFDEGAVGDTPASTYDQVLDLQALTLTLDQVRA</sequence>
<evidence type="ECO:0000256" key="1">
    <source>
        <dbReference type="SAM" id="Phobius"/>
    </source>
</evidence>
<keyword evidence="1" id="KW-1133">Transmembrane helix</keyword>
<dbReference type="InterPro" id="IPR024006">
    <property type="entry name" value="Alt_signal_exp_actinobact"/>
</dbReference>
<feature type="transmembrane region" description="Helical" evidence="1">
    <location>
        <begin position="21"/>
        <end position="42"/>
    </location>
</feature>
<dbReference type="EMBL" id="CP032549">
    <property type="protein sequence ID" value="QIV86751.1"/>
    <property type="molecule type" value="Genomic_DNA"/>
</dbReference>
<name>A0A6H0SJL9_9MICC</name>